<dbReference type="Pfam" id="PF07963">
    <property type="entry name" value="N_methyl"/>
    <property type="match status" value="1"/>
</dbReference>
<dbReference type="Pfam" id="PF07596">
    <property type="entry name" value="SBP_bac_10"/>
    <property type="match status" value="1"/>
</dbReference>
<dbReference type="EMBL" id="CP042997">
    <property type="protein sequence ID" value="QEH36928.1"/>
    <property type="molecule type" value="Genomic_DNA"/>
</dbReference>
<dbReference type="PANTHER" id="PTHR30093:SF2">
    <property type="entry name" value="TYPE II SECRETION SYSTEM PROTEIN H"/>
    <property type="match status" value="1"/>
</dbReference>
<evidence type="ECO:0000259" key="1">
    <source>
        <dbReference type="Pfam" id="PF07596"/>
    </source>
</evidence>
<dbReference type="InterPro" id="IPR045584">
    <property type="entry name" value="Pilin-like"/>
</dbReference>
<keyword evidence="3" id="KW-1185">Reference proteome</keyword>
<dbReference type="KEGG" id="agv:OJF2_55130"/>
<gene>
    <name evidence="2" type="primary">pulG_6</name>
    <name evidence="2" type="ORF">OJF2_55130</name>
</gene>
<dbReference type="Gene3D" id="3.30.700.10">
    <property type="entry name" value="Glycoprotein, Type 4 Pilin"/>
    <property type="match status" value="1"/>
</dbReference>
<protein>
    <submittedName>
        <fullName evidence="2">Type II secretion system protein G</fullName>
    </submittedName>
</protein>
<dbReference type="NCBIfam" id="TIGR02532">
    <property type="entry name" value="IV_pilin_GFxxxE"/>
    <property type="match status" value="1"/>
</dbReference>
<dbReference type="InterPro" id="IPR011453">
    <property type="entry name" value="DUF1559"/>
</dbReference>
<evidence type="ECO:0000313" key="3">
    <source>
        <dbReference type="Proteomes" id="UP000324233"/>
    </source>
</evidence>
<dbReference type="RefSeq" id="WP_148596555.1">
    <property type="nucleotide sequence ID" value="NZ_CP042997.1"/>
</dbReference>
<dbReference type="InterPro" id="IPR012902">
    <property type="entry name" value="N_methyl_site"/>
</dbReference>
<proteinExistence type="predicted"/>
<dbReference type="NCBIfam" id="TIGR04294">
    <property type="entry name" value="pre_pil_HX9DG"/>
    <property type="match status" value="1"/>
</dbReference>
<dbReference type="PROSITE" id="PS00409">
    <property type="entry name" value="PROKAR_NTER_METHYL"/>
    <property type="match status" value="1"/>
</dbReference>
<reference evidence="2 3" key="1">
    <citation type="submission" date="2019-08" db="EMBL/GenBank/DDBJ databases">
        <title>Deep-cultivation of Planctomycetes and their phenomic and genomic characterization uncovers novel biology.</title>
        <authorList>
            <person name="Wiegand S."/>
            <person name="Jogler M."/>
            <person name="Boedeker C."/>
            <person name="Pinto D."/>
            <person name="Vollmers J."/>
            <person name="Rivas-Marin E."/>
            <person name="Kohn T."/>
            <person name="Peeters S.H."/>
            <person name="Heuer A."/>
            <person name="Rast P."/>
            <person name="Oberbeckmann S."/>
            <person name="Bunk B."/>
            <person name="Jeske O."/>
            <person name="Meyerdierks A."/>
            <person name="Storesund J.E."/>
            <person name="Kallscheuer N."/>
            <person name="Luecker S."/>
            <person name="Lage O.M."/>
            <person name="Pohl T."/>
            <person name="Merkel B.J."/>
            <person name="Hornburger P."/>
            <person name="Mueller R.-W."/>
            <person name="Bruemmer F."/>
            <person name="Labrenz M."/>
            <person name="Spormann A.M."/>
            <person name="Op den Camp H."/>
            <person name="Overmann J."/>
            <person name="Amann R."/>
            <person name="Jetten M.S.M."/>
            <person name="Mascher T."/>
            <person name="Medema M.H."/>
            <person name="Devos D.P."/>
            <person name="Kaster A.-K."/>
            <person name="Ovreas L."/>
            <person name="Rohde M."/>
            <person name="Galperin M.Y."/>
            <person name="Jogler C."/>
        </authorList>
    </citation>
    <scope>NUCLEOTIDE SEQUENCE [LARGE SCALE GENOMIC DNA]</scope>
    <source>
        <strain evidence="2 3">OJF2</strain>
    </source>
</reference>
<dbReference type="OrthoDB" id="287493at2"/>
<dbReference type="AlphaFoldDB" id="A0A5B9W8I7"/>
<dbReference type="Proteomes" id="UP000324233">
    <property type="component" value="Chromosome"/>
</dbReference>
<evidence type="ECO:0000313" key="2">
    <source>
        <dbReference type="EMBL" id="QEH36928.1"/>
    </source>
</evidence>
<dbReference type="InterPro" id="IPR027558">
    <property type="entry name" value="Pre_pil_HX9DG_C"/>
</dbReference>
<organism evidence="2 3">
    <name type="scientific">Aquisphaera giovannonii</name>
    <dbReference type="NCBI Taxonomy" id="406548"/>
    <lineage>
        <taxon>Bacteria</taxon>
        <taxon>Pseudomonadati</taxon>
        <taxon>Planctomycetota</taxon>
        <taxon>Planctomycetia</taxon>
        <taxon>Isosphaerales</taxon>
        <taxon>Isosphaeraceae</taxon>
        <taxon>Aquisphaera</taxon>
    </lineage>
</organism>
<feature type="domain" description="DUF1559" evidence="1">
    <location>
        <begin position="30"/>
        <end position="333"/>
    </location>
</feature>
<accession>A0A5B9W8I7</accession>
<sequence length="354" mass="37907">MRRRGFTLIELLVVIAIIAVLIALLLPAVQSAREAARRAQCVNNLKQIGLAAHNYESTNGVFPPGAITKTLAEQNAPGAGWGHWGTQAISWRVLVLPYIEQNNAFNNINFTQWAQNGAGATIQTVWNMSFSSFLCPSDGQNENGFRAVNVATGQYPMFTPPGAIKVPITNYNMSFGDNYAMLPLGTANPWETPLPLANPTLPRIGFNGFWGTTGVVNYGGETGGMRGFSDYRTMGVARIASVTDGTSNTAFAGEALPAQDGNNEFWTASSAGSGMTIPLNWYTGDASKCDYGDQSNLHNRCNYASRGFKSLHPGGANFLFADGSVKFIKNSINLLTYCAIGSRAGGEVVSADSY</sequence>
<dbReference type="PANTHER" id="PTHR30093">
    <property type="entry name" value="GENERAL SECRETION PATHWAY PROTEIN G"/>
    <property type="match status" value="1"/>
</dbReference>
<name>A0A5B9W8I7_9BACT</name>
<dbReference type="SUPFAM" id="SSF54523">
    <property type="entry name" value="Pili subunits"/>
    <property type="match status" value="1"/>
</dbReference>